<keyword evidence="1" id="KW-1133">Transmembrane helix</keyword>
<reference evidence="2" key="1">
    <citation type="submission" date="2023-02" db="EMBL/GenBank/DDBJ databases">
        <title>Kitasatospora phosalacinea NBRC 14627.</title>
        <authorList>
            <person name="Ichikawa N."/>
            <person name="Sato H."/>
            <person name="Tonouchi N."/>
        </authorList>
    </citation>
    <scope>NUCLEOTIDE SEQUENCE</scope>
    <source>
        <strain evidence="2">NBRC 14627</strain>
    </source>
</reference>
<dbReference type="Proteomes" id="UP001165041">
    <property type="component" value="Unassembled WGS sequence"/>
</dbReference>
<evidence type="ECO:0000313" key="2">
    <source>
        <dbReference type="EMBL" id="GLW73752.1"/>
    </source>
</evidence>
<protein>
    <submittedName>
        <fullName evidence="2">Uncharacterized protein</fullName>
    </submittedName>
</protein>
<evidence type="ECO:0000313" key="3">
    <source>
        <dbReference type="Proteomes" id="UP001165041"/>
    </source>
</evidence>
<feature type="transmembrane region" description="Helical" evidence="1">
    <location>
        <begin position="62"/>
        <end position="83"/>
    </location>
</feature>
<evidence type="ECO:0000256" key="1">
    <source>
        <dbReference type="SAM" id="Phobius"/>
    </source>
</evidence>
<keyword evidence="1" id="KW-0812">Transmembrane</keyword>
<proteinExistence type="predicted"/>
<gene>
    <name evidence="2" type="ORF">Kpho02_60500</name>
</gene>
<sequence>MKPSIKKAMAAAAARLVSESTNSITTPAHTASYTAAALAVPALPGPDGGTGRGHRPLTGTEAVVVIIIILTAAGLALAGLPIFGVLELLGGSGIVAVGVLTRRAPRLPALQSA</sequence>
<organism evidence="2 3">
    <name type="scientific">Kitasatospora phosalacinea</name>
    <dbReference type="NCBI Taxonomy" id="2065"/>
    <lineage>
        <taxon>Bacteria</taxon>
        <taxon>Bacillati</taxon>
        <taxon>Actinomycetota</taxon>
        <taxon>Actinomycetes</taxon>
        <taxon>Kitasatosporales</taxon>
        <taxon>Streptomycetaceae</taxon>
        <taxon>Kitasatospora</taxon>
    </lineage>
</organism>
<dbReference type="EMBL" id="BSSA01000027">
    <property type="protein sequence ID" value="GLW73752.1"/>
    <property type="molecule type" value="Genomic_DNA"/>
</dbReference>
<name>A0A9W6QFW7_9ACTN</name>
<keyword evidence="1" id="KW-0472">Membrane</keyword>
<dbReference type="AlphaFoldDB" id="A0A9W6QFW7"/>
<accession>A0A9W6QFW7</accession>
<dbReference type="RefSeq" id="WP_285739374.1">
    <property type="nucleotide sequence ID" value="NZ_BSSA01000027.1"/>
</dbReference>
<comment type="caution">
    <text evidence="2">The sequence shown here is derived from an EMBL/GenBank/DDBJ whole genome shotgun (WGS) entry which is preliminary data.</text>
</comment>